<organism evidence="1 2">
    <name type="scientific">Megalops atlanticus</name>
    <name type="common">Tarpon</name>
    <name type="synonym">Clupea gigantea</name>
    <dbReference type="NCBI Taxonomy" id="7932"/>
    <lineage>
        <taxon>Eukaryota</taxon>
        <taxon>Metazoa</taxon>
        <taxon>Chordata</taxon>
        <taxon>Craniata</taxon>
        <taxon>Vertebrata</taxon>
        <taxon>Euteleostomi</taxon>
        <taxon>Actinopterygii</taxon>
        <taxon>Neopterygii</taxon>
        <taxon>Teleostei</taxon>
        <taxon>Elopiformes</taxon>
        <taxon>Megalopidae</taxon>
        <taxon>Megalops</taxon>
    </lineage>
</organism>
<dbReference type="Proteomes" id="UP001046870">
    <property type="component" value="Chromosome 4"/>
</dbReference>
<proteinExistence type="predicted"/>
<gene>
    <name evidence="1" type="ORF">MATL_G00067270</name>
</gene>
<evidence type="ECO:0000313" key="2">
    <source>
        <dbReference type="Proteomes" id="UP001046870"/>
    </source>
</evidence>
<evidence type="ECO:0000313" key="1">
    <source>
        <dbReference type="EMBL" id="KAG7481500.1"/>
    </source>
</evidence>
<dbReference type="EMBL" id="JAFDVH010000004">
    <property type="protein sequence ID" value="KAG7481500.1"/>
    <property type="molecule type" value="Genomic_DNA"/>
</dbReference>
<dbReference type="OrthoDB" id="6159302at2759"/>
<keyword evidence="2" id="KW-1185">Reference proteome</keyword>
<reference evidence="1" key="1">
    <citation type="submission" date="2021-01" db="EMBL/GenBank/DDBJ databases">
        <authorList>
            <person name="Zahm M."/>
            <person name="Roques C."/>
            <person name="Cabau C."/>
            <person name="Klopp C."/>
            <person name="Donnadieu C."/>
            <person name="Jouanno E."/>
            <person name="Lampietro C."/>
            <person name="Louis A."/>
            <person name="Herpin A."/>
            <person name="Echchiki A."/>
            <person name="Berthelot C."/>
            <person name="Parey E."/>
            <person name="Roest-Crollius H."/>
            <person name="Braasch I."/>
            <person name="Postlethwait J."/>
            <person name="Bobe J."/>
            <person name="Montfort J."/>
            <person name="Bouchez O."/>
            <person name="Begum T."/>
            <person name="Mejri S."/>
            <person name="Adams A."/>
            <person name="Chen W.-J."/>
            <person name="Guiguen Y."/>
        </authorList>
    </citation>
    <scope>NUCLEOTIDE SEQUENCE</scope>
    <source>
        <strain evidence="1">YG-15Mar2019-1</strain>
        <tissue evidence="1">Brain</tissue>
    </source>
</reference>
<protein>
    <submittedName>
        <fullName evidence="1">Uncharacterized protein</fullName>
    </submittedName>
</protein>
<dbReference type="AlphaFoldDB" id="A0A9D3TAQ9"/>
<name>A0A9D3TAQ9_MEGAT</name>
<sequence>MSAVQSQDSVFAFQSQLASIMEVLVRNAVCEITKLFESRLSEFQSMNIPHIEKDNGALQVKLQESTVSEEADGEFCVTGGSKKTDPETWDEHLCIGTIDVFGKFVSDSNENVTKTVSGVTLPEKQDDDSATMEHELAQRWSSDLWRDRAGGTEDPTVQVKQEMADVEQAYVYCSACGKTPVSSGSLCTACTSFSHQRAPIDSQPSSLSPPESLELRKRRGKFHYSPVEESRILSTHPLSSRLIEISATCQKTSPQRLPTRHITIVRKGVIPTLQQCRSCCKLVHCPFCKDYVYKPKTMYHVRRHIETHLKSGVHHGDYIICRCNLECRRGAHFHCLWCSKTLLRRVDFLNHLIVCQKKSSLFTQLLHQNSALPGTSSCELPSLPPAGGV</sequence>
<comment type="caution">
    <text evidence="1">The sequence shown here is derived from an EMBL/GenBank/DDBJ whole genome shotgun (WGS) entry which is preliminary data.</text>
</comment>
<accession>A0A9D3TAQ9</accession>